<dbReference type="AlphaFoldDB" id="A0A931F9A0"/>
<reference evidence="2" key="1">
    <citation type="submission" date="2020-11" db="EMBL/GenBank/DDBJ databases">
        <title>Halonatronomonas betainensis gen. nov., sp. nov. a novel haloalkaliphilic representative of the family Halanaerobiacae capable of betaine degradation.</title>
        <authorList>
            <person name="Boltyanskaya Y."/>
            <person name="Kevbrin V."/>
            <person name="Detkova E."/>
            <person name="Grouzdev D.S."/>
            <person name="Koziaeva V."/>
            <person name="Zhilina T."/>
        </authorList>
    </citation>
    <scope>NUCLEOTIDE SEQUENCE</scope>
    <source>
        <strain evidence="2">Z-7014</strain>
    </source>
</reference>
<sequence length="84" mass="9402">MRATGLVRKIDNLGRIGIPKEIRTSNDYKTQDQIEIFVDKGMVVIQKYYPACTLCGTKEENQDKTVEFAGKTVCKICASELTAN</sequence>
<dbReference type="InterPro" id="IPR007159">
    <property type="entry name" value="SpoVT-AbrB_dom"/>
</dbReference>
<dbReference type="GO" id="GO:0003677">
    <property type="term" value="F:DNA binding"/>
    <property type="evidence" value="ECO:0007669"/>
    <property type="project" value="InterPro"/>
</dbReference>
<dbReference type="RefSeq" id="WP_270453012.1">
    <property type="nucleotide sequence ID" value="NZ_JADPIE010000002.1"/>
</dbReference>
<dbReference type="PANTHER" id="PTHR36432:SF4">
    <property type="entry name" value="TRANSITION STATE REGULATOR ABH-RELATED"/>
    <property type="match status" value="1"/>
</dbReference>
<feature type="domain" description="SpoVT-AbrB" evidence="1">
    <location>
        <begin position="7"/>
        <end position="47"/>
    </location>
</feature>
<dbReference type="SUPFAM" id="SSF89447">
    <property type="entry name" value="AbrB/MazE/MraZ-like"/>
    <property type="match status" value="1"/>
</dbReference>
<keyword evidence="3" id="KW-1185">Reference proteome</keyword>
<dbReference type="Pfam" id="PF04014">
    <property type="entry name" value="MazE_antitoxin"/>
    <property type="match status" value="1"/>
</dbReference>
<dbReference type="Gene3D" id="2.10.260.10">
    <property type="match status" value="1"/>
</dbReference>
<dbReference type="InterPro" id="IPR052731">
    <property type="entry name" value="B_subtilis_Trans_State_Reg"/>
</dbReference>
<name>A0A931F9A0_9FIRM</name>
<accession>A0A931F9A0</accession>
<organism evidence="2 3">
    <name type="scientific">Halonatronomonas betaini</name>
    <dbReference type="NCBI Taxonomy" id="2778430"/>
    <lineage>
        <taxon>Bacteria</taxon>
        <taxon>Bacillati</taxon>
        <taxon>Bacillota</taxon>
        <taxon>Clostridia</taxon>
        <taxon>Halanaerobiales</taxon>
        <taxon>Halarsenatibacteraceae</taxon>
        <taxon>Halonatronomonas</taxon>
    </lineage>
</organism>
<evidence type="ECO:0000313" key="2">
    <source>
        <dbReference type="EMBL" id="MBF8436214.1"/>
    </source>
</evidence>
<evidence type="ECO:0000313" key="3">
    <source>
        <dbReference type="Proteomes" id="UP000621436"/>
    </source>
</evidence>
<comment type="caution">
    <text evidence="2">The sequence shown here is derived from an EMBL/GenBank/DDBJ whole genome shotgun (WGS) entry which is preliminary data.</text>
</comment>
<dbReference type="EMBL" id="JADPIE010000002">
    <property type="protein sequence ID" value="MBF8436214.1"/>
    <property type="molecule type" value="Genomic_DNA"/>
</dbReference>
<gene>
    <name evidence="2" type="ORF">I0Q91_03910</name>
</gene>
<dbReference type="InterPro" id="IPR037914">
    <property type="entry name" value="SpoVT-AbrB_sf"/>
</dbReference>
<protein>
    <submittedName>
        <fullName evidence="2">AbrB family transcriptional regulator</fullName>
    </submittedName>
</protein>
<dbReference type="PANTHER" id="PTHR36432">
    <property type="match status" value="1"/>
</dbReference>
<dbReference type="Proteomes" id="UP000621436">
    <property type="component" value="Unassembled WGS sequence"/>
</dbReference>
<proteinExistence type="predicted"/>
<evidence type="ECO:0000259" key="1">
    <source>
        <dbReference type="Pfam" id="PF04014"/>
    </source>
</evidence>